<dbReference type="EMBL" id="BAAFGK010000004">
    <property type="protein sequence ID" value="GAB0056888.1"/>
    <property type="molecule type" value="Genomic_DNA"/>
</dbReference>
<dbReference type="InterPro" id="IPR012437">
    <property type="entry name" value="DUF1638"/>
</dbReference>
<feature type="domain" description="DUF1638" evidence="1">
    <location>
        <begin position="39"/>
        <end position="191"/>
    </location>
</feature>
<dbReference type="Proteomes" id="UP001628193">
    <property type="component" value="Unassembled WGS sequence"/>
</dbReference>
<organism evidence="2 3">
    <name type="scientific">Candidatus Magnetaquiglobus chichijimensis</name>
    <dbReference type="NCBI Taxonomy" id="3141448"/>
    <lineage>
        <taxon>Bacteria</taxon>
        <taxon>Pseudomonadati</taxon>
        <taxon>Pseudomonadota</taxon>
        <taxon>Magnetococcia</taxon>
        <taxon>Magnetococcales</taxon>
        <taxon>Candidatus Magnetaquicoccaceae</taxon>
        <taxon>Candidatus Magnetaquiglobus</taxon>
    </lineage>
</organism>
<comment type="caution">
    <text evidence="2">The sequence shown here is derived from an EMBL/GenBank/DDBJ whole genome shotgun (WGS) entry which is preliminary data.</text>
</comment>
<evidence type="ECO:0000313" key="2">
    <source>
        <dbReference type="EMBL" id="GAB0056888.1"/>
    </source>
</evidence>
<proteinExistence type="predicted"/>
<reference evidence="2 3" key="1">
    <citation type="submission" date="2024-05" db="EMBL/GenBank/DDBJ databases">
        <authorList>
            <consortium name="Candidatus Magnetaquicoccaceae bacterium FCR-1 genome sequencing consortium"/>
            <person name="Shimoshige H."/>
            <person name="Shimamura S."/>
            <person name="Taoka A."/>
            <person name="Kobayashi H."/>
            <person name="Maekawa T."/>
        </authorList>
    </citation>
    <scope>NUCLEOTIDE SEQUENCE [LARGE SCALE GENOMIC DNA]</scope>
    <source>
        <strain evidence="2 3">FCR-1</strain>
    </source>
</reference>
<sequence>MNTPSRSAPPPLQLVGCGILHKEVDHLIRKNGWNLESRFLDSSLHNHLARLSNRLNLALDREDEKGRDTIVFYGCCHPEMEKILTTHHTLRTQGQNCIVMLLGHEWFMDELELGSYFLLEDWAMGWRPMFAEVFGANRSVVREIFHASHQGIVAIRTPCSEDFTREAREMADYLDLPLRWLDVTLDHLEGVLAEALTRKSTPGAE</sequence>
<dbReference type="RefSeq" id="WP_420904604.1">
    <property type="nucleotide sequence ID" value="NZ_BAAFGK010000004.1"/>
</dbReference>
<dbReference type="Pfam" id="PF07796">
    <property type="entry name" value="DUF1638"/>
    <property type="match status" value="1"/>
</dbReference>
<evidence type="ECO:0000313" key="3">
    <source>
        <dbReference type="Proteomes" id="UP001628193"/>
    </source>
</evidence>
<name>A0ABQ0C7M5_9PROT</name>
<accession>A0ABQ0C7M5</accession>
<evidence type="ECO:0000259" key="1">
    <source>
        <dbReference type="Pfam" id="PF07796"/>
    </source>
</evidence>
<keyword evidence="3" id="KW-1185">Reference proteome</keyword>
<protein>
    <recommendedName>
        <fullName evidence="1">DUF1638 domain-containing protein</fullName>
    </recommendedName>
</protein>
<reference evidence="2 3" key="2">
    <citation type="submission" date="2024-09" db="EMBL/GenBank/DDBJ databases">
        <title>Draft genome sequence of Candidatus Magnetaquicoccaceae bacterium FCR-1.</title>
        <authorList>
            <person name="Shimoshige H."/>
            <person name="Shimamura S."/>
            <person name="Taoka A."/>
            <person name="Kobayashi H."/>
            <person name="Maekawa T."/>
        </authorList>
    </citation>
    <scope>NUCLEOTIDE SEQUENCE [LARGE SCALE GENOMIC DNA]</scope>
    <source>
        <strain evidence="2 3">FCR-1</strain>
    </source>
</reference>
<gene>
    <name evidence="2" type="ORF">SIID45300_01203</name>
</gene>